<feature type="compositionally biased region" description="Basic and acidic residues" evidence="1">
    <location>
        <begin position="20"/>
        <end position="35"/>
    </location>
</feature>
<dbReference type="AlphaFoldDB" id="A0A7J6D4W1"/>
<sequence length="83" mass="9650">MCFPSRDLNDPHGLGAFNIQHEEERKRRGQDVKEGSREEQWVRFQLEVIHPYITGLETHLHRRFHDLDILGSFSVLGPQSAAL</sequence>
<dbReference type="EMBL" id="JAAMOB010000004">
    <property type="protein sequence ID" value="KAF4114125.1"/>
    <property type="molecule type" value="Genomic_DNA"/>
</dbReference>
<evidence type="ECO:0000256" key="1">
    <source>
        <dbReference type="SAM" id="MobiDB-lite"/>
    </source>
</evidence>
<evidence type="ECO:0000313" key="3">
    <source>
        <dbReference type="Proteomes" id="UP000579812"/>
    </source>
</evidence>
<feature type="region of interest" description="Disordered" evidence="1">
    <location>
        <begin position="1"/>
        <end position="35"/>
    </location>
</feature>
<protein>
    <submittedName>
        <fullName evidence="2">Uncharacterized protein</fullName>
    </submittedName>
</protein>
<name>A0A7J6D4W1_9TELE</name>
<accession>A0A7J6D4W1</accession>
<dbReference type="Proteomes" id="UP000579812">
    <property type="component" value="Unassembled WGS sequence"/>
</dbReference>
<keyword evidence="3" id="KW-1185">Reference proteome</keyword>
<organism evidence="2 3">
    <name type="scientific">Onychostoma macrolepis</name>
    <dbReference type="NCBI Taxonomy" id="369639"/>
    <lineage>
        <taxon>Eukaryota</taxon>
        <taxon>Metazoa</taxon>
        <taxon>Chordata</taxon>
        <taxon>Craniata</taxon>
        <taxon>Vertebrata</taxon>
        <taxon>Euteleostomi</taxon>
        <taxon>Actinopterygii</taxon>
        <taxon>Neopterygii</taxon>
        <taxon>Teleostei</taxon>
        <taxon>Ostariophysi</taxon>
        <taxon>Cypriniformes</taxon>
        <taxon>Cyprinidae</taxon>
        <taxon>Acrossocheilinae</taxon>
        <taxon>Onychostoma</taxon>
    </lineage>
</organism>
<proteinExistence type="predicted"/>
<evidence type="ECO:0000313" key="2">
    <source>
        <dbReference type="EMBL" id="KAF4114125.1"/>
    </source>
</evidence>
<gene>
    <name evidence="2" type="ORF">G5714_004348</name>
</gene>
<comment type="caution">
    <text evidence="2">The sequence shown here is derived from an EMBL/GenBank/DDBJ whole genome shotgun (WGS) entry which is preliminary data.</text>
</comment>
<reference evidence="2 3" key="1">
    <citation type="submission" date="2020-04" db="EMBL/GenBank/DDBJ databases">
        <title>Chromosome-level genome assembly of a cyprinid fish Onychostoma macrolepis by integration of Nanopore Sequencing, Bionano and Hi-C technology.</title>
        <authorList>
            <person name="Wang D."/>
        </authorList>
    </citation>
    <scope>NUCLEOTIDE SEQUENCE [LARGE SCALE GENOMIC DNA]</scope>
    <source>
        <strain evidence="2">SWU-2019</strain>
        <tissue evidence="2">Muscle</tissue>
    </source>
</reference>